<gene>
    <name evidence="4" type="ORF">Cvel_12239</name>
</gene>
<feature type="region of interest" description="Disordered" evidence="2">
    <location>
        <begin position="577"/>
        <end position="604"/>
    </location>
</feature>
<feature type="domain" description="TauD/TfdA-like" evidence="3">
    <location>
        <begin position="556"/>
        <end position="758"/>
    </location>
</feature>
<dbReference type="EMBL" id="CDMZ01005724">
    <property type="protein sequence ID" value="CEM53774.1"/>
    <property type="molecule type" value="Genomic_DNA"/>
</dbReference>
<dbReference type="GO" id="GO:0016491">
    <property type="term" value="F:oxidoreductase activity"/>
    <property type="evidence" value="ECO:0007669"/>
    <property type="project" value="UniProtKB-KW"/>
</dbReference>
<dbReference type="PhylomeDB" id="A0A0G4I9E2"/>
<accession>A0A0G4I9E2</accession>
<evidence type="ECO:0000313" key="4">
    <source>
        <dbReference type="EMBL" id="CEM53774.1"/>
    </source>
</evidence>
<dbReference type="AlphaFoldDB" id="A0A0G4I9E2"/>
<evidence type="ECO:0000256" key="2">
    <source>
        <dbReference type="SAM" id="MobiDB-lite"/>
    </source>
</evidence>
<dbReference type="VEuPathDB" id="CryptoDB:Cvel_12239"/>
<feature type="compositionally biased region" description="Basic and acidic residues" evidence="2">
    <location>
        <begin position="580"/>
        <end position="594"/>
    </location>
</feature>
<keyword evidence="1" id="KW-0560">Oxidoreductase</keyword>
<evidence type="ECO:0000256" key="1">
    <source>
        <dbReference type="ARBA" id="ARBA00023002"/>
    </source>
</evidence>
<evidence type="ECO:0000259" key="3">
    <source>
        <dbReference type="Pfam" id="PF02668"/>
    </source>
</evidence>
<dbReference type="SUPFAM" id="SSF51197">
    <property type="entry name" value="Clavaminate synthase-like"/>
    <property type="match status" value="1"/>
</dbReference>
<dbReference type="Pfam" id="PF02668">
    <property type="entry name" value="TauD"/>
    <property type="match status" value="1"/>
</dbReference>
<dbReference type="InterPro" id="IPR003819">
    <property type="entry name" value="TauD/TfdA-like"/>
</dbReference>
<organism evidence="4">
    <name type="scientific">Chromera velia CCMP2878</name>
    <dbReference type="NCBI Taxonomy" id="1169474"/>
    <lineage>
        <taxon>Eukaryota</taxon>
        <taxon>Sar</taxon>
        <taxon>Alveolata</taxon>
        <taxon>Colpodellida</taxon>
        <taxon>Chromeraceae</taxon>
        <taxon>Chromera</taxon>
    </lineage>
</organism>
<name>A0A0G4I9E2_9ALVE</name>
<dbReference type="Gene3D" id="3.60.130.10">
    <property type="entry name" value="Clavaminate synthase-like"/>
    <property type="match status" value="1"/>
</dbReference>
<reference evidence="4" key="1">
    <citation type="submission" date="2014-11" db="EMBL/GenBank/DDBJ databases">
        <authorList>
            <person name="Otto D Thomas"/>
            <person name="Naeem Raeece"/>
        </authorList>
    </citation>
    <scope>NUCLEOTIDE SEQUENCE</scope>
</reference>
<proteinExistence type="predicted"/>
<protein>
    <recommendedName>
        <fullName evidence="3">TauD/TfdA-like domain-containing protein</fullName>
    </recommendedName>
</protein>
<sequence>MSSSSDSSATALACGMQVLPSDFSSLTAEGKLSDHRQSMGDALRPTGLFEVIPEEAVSPYPFGLGVSTTKVLRQNVEVLGEALEKVVALYWQDSTVSSSPSNSGAQKRLRETVPIPAKIERVLKETANKRQGKFELGSWRPDFLLSSDGRPLICEINARFSFNGYFLTALMSRAHSEMKHLEGSPGLPPRQHASVEEVFASFFDPQEPVVVMIGKEKGWDVHLFEKAMERRRGAVRFASPDELFVNGEGALCDSRGPIRQAALELHQWELLGLSEEVLHAIATLPRCLNDLRTVFLVHDKRLLSALYDLSLMECLVGRAKAERLRNAVVPSYTLNLCDATTIAEAEANRAGWVIKSPLLGKGAKMLFGRSCSAEEWIERLREGRMGGGDVLQPRIEQATFPIVSPLGGEMKERDMHVVGLMLCFGRRCLGFGIWRGSPLEVDVVNFSGGKGVLLLPVLLPSPWALEAPCAAGRRAGEVMGRRVVSLPRGVWESVSGGAVGGVEEEEEEERAAESVRVCVEKNGICVVDCREWLAAAVRDGDAEEEEVISDRVNSKLVPFLRRLGPLNLHNADESSAVWDVRPKQTGKEGKREEQGSPARSKTAKEFPMHTDCCFEDPPPRYIALLVMRPDQNGGGLSSLISGEALRQHLSRRTLDTLHNTKFKFRVSPEFGKETERDWVEGRVLSSNGLWRYRSEVIIRDECSEEQLEALDELDASLCNPALTVNLMMPKGAMVVLDNAAWFHARSSVKDSERWLKRVRFHHPDDETALTEFTRRFRRGDSLYRQIRVRTIPSQRFCMDLAGAVGAFGSASIDMERHLKGLLLRGAGEVVDGLTLCGTSVAFAKDGSDRQNLGGSVETAVVAV</sequence>
<dbReference type="SUPFAM" id="SSF56059">
    <property type="entry name" value="Glutathione synthetase ATP-binding domain-like"/>
    <property type="match status" value="1"/>
</dbReference>
<dbReference type="InterPro" id="IPR042098">
    <property type="entry name" value="TauD-like_sf"/>
</dbReference>